<comment type="caution">
    <text evidence="1">The sequence shown here is derived from an EMBL/GenBank/DDBJ whole genome shotgun (WGS) entry which is preliminary data.</text>
</comment>
<accession>A0AAN3DC87</accession>
<dbReference type="AlphaFoldDB" id="A0AAN3DC87"/>
<sequence>MVGMPIDLIISDYTLSVEMKIIEGVAILSLNVSKLI</sequence>
<dbReference type="EMBL" id="AAXF02000029">
    <property type="protein sequence ID" value="EDO14045.1"/>
    <property type="molecule type" value="Genomic_DNA"/>
</dbReference>
<evidence type="ECO:0000313" key="2">
    <source>
        <dbReference type="Proteomes" id="UP000005475"/>
    </source>
</evidence>
<reference evidence="2" key="2">
    <citation type="submission" date="2007-04" db="EMBL/GenBank/DDBJ databases">
        <title>Draft genome sequence of Bacteroides ovatus (ATCC 8483).</title>
        <authorList>
            <person name="Sudarsanam P."/>
            <person name="Ley R."/>
            <person name="Guruge J."/>
            <person name="Turnbaugh P.J."/>
            <person name="Mahowald M."/>
            <person name="Liep D."/>
            <person name="Gordon J."/>
        </authorList>
    </citation>
    <scope>NUCLEOTIDE SEQUENCE [LARGE SCALE GENOMIC DNA]</scope>
    <source>
        <strain evidence="2">ATCC 8483 / DSM 1896 / JCM 5824 / BCRC 10623 / CCUG 4943 / NCTC 11153</strain>
    </source>
</reference>
<name>A0AAN3DC87_BACO1</name>
<protein>
    <submittedName>
        <fullName evidence="1">Uncharacterized protein</fullName>
    </submittedName>
</protein>
<proteinExistence type="predicted"/>
<reference evidence="1 2" key="1">
    <citation type="submission" date="2007-03" db="EMBL/GenBank/DDBJ databases">
        <authorList>
            <person name="Fulton L."/>
            <person name="Clifton S."/>
            <person name="Fulton B."/>
            <person name="Xu J."/>
            <person name="Minx P."/>
            <person name="Pepin K.H."/>
            <person name="Johnson M."/>
            <person name="Thiruvilangam P."/>
            <person name="Bhonagiri V."/>
            <person name="Nash W.E."/>
            <person name="Mardis E.R."/>
            <person name="Wilson R.K."/>
        </authorList>
    </citation>
    <scope>NUCLEOTIDE SEQUENCE [LARGE SCALE GENOMIC DNA]</scope>
    <source>
        <strain evidence="2">ATCC 8483 / DSM 1896 / JCM 5824 / BCRC 10623 / CCUG 4943 / NCTC 11153</strain>
    </source>
</reference>
<organism evidence="1 2">
    <name type="scientific">Bacteroides ovatus (strain ATCC 8483 / DSM 1896 / JCM 5824 / BCRC 10623 / CCUG 4943 / NCTC 11153)</name>
    <dbReference type="NCBI Taxonomy" id="411476"/>
    <lineage>
        <taxon>Bacteria</taxon>
        <taxon>Pseudomonadati</taxon>
        <taxon>Bacteroidota</taxon>
        <taxon>Bacteroidia</taxon>
        <taxon>Bacteroidales</taxon>
        <taxon>Bacteroidaceae</taxon>
        <taxon>Bacteroides</taxon>
    </lineage>
</organism>
<evidence type="ECO:0000313" key="1">
    <source>
        <dbReference type="EMBL" id="EDO14045.1"/>
    </source>
</evidence>
<dbReference type="Proteomes" id="UP000005475">
    <property type="component" value="Unassembled WGS sequence"/>
</dbReference>
<gene>
    <name evidence="1" type="ORF">BACOVA_00240</name>
</gene>